<dbReference type="Gene3D" id="3.30.450.60">
    <property type="match status" value="1"/>
</dbReference>
<dbReference type="InterPro" id="IPR007222">
    <property type="entry name" value="Sig_recog_particle_rcpt_asu_N"/>
</dbReference>
<accession>A0A182EPZ0</accession>
<evidence type="ECO:0000256" key="1">
    <source>
        <dbReference type="SAM" id="MobiDB-lite"/>
    </source>
</evidence>
<keyword evidence="4" id="KW-1185">Reference proteome</keyword>
<name>A0A182EPZ0_ONCOC</name>
<evidence type="ECO:0000313" key="4">
    <source>
        <dbReference type="Proteomes" id="UP000271087"/>
    </source>
</evidence>
<dbReference type="GO" id="GO:0005785">
    <property type="term" value="C:signal recognition particle receptor complex"/>
    <property type="evidence" value="ECO:0007669"/>
    <property type="project" value="InterPro"/>
</dbReference>
<organism evidence="5">
    <name type="scientific">Onchocerca ochengi</name>
    <name type="common">Filarial nematode worm</name>
    <dbReference type="NCBI Taxonomy" id="42157"/>
    <lineage>
        <taxon>Eukaryota</taxon>
        <taxon>Metazoa</taxon>
        <taxon>Ecdysozoa</taxon>
        <taxon>Nematoda</taxon>
        <taxon>Chromadorea</taxon>
        <taxon>Rhabditida</taxon>
        <taxon>Spirurina</taxon>
        <taxon>Spiruromorpha</taxon>
        <taxon>Filarioidea</taxon>
        <taxon>Onchocercidae</taxon>
        <taxon>Onchocerca</taxon>
    </lineage>
</organism>
<evidence type="ECO:0000259" key="2">
    <source>
        <dbReference type="Pfam" id="PF04086"/>
    </source>
</evidence>
<dbReference type="STRING" id="42157.A0A182EPZ0"/>
<dbReference type="GO" id="GO:0003924">
    <property type="term" value="F:GTPase activity"/>
    <property type="evidence" value="ECO:0007669"/>
    <property type="project" value="InterPro"/>
</dbReference>
<dbReference type="WBParaSite" id="nOo.2.0.1.t10200-RA">
    <property type="protein sequence ID" value="nOo.2.0.1.t10200-RA"/>
    <property type="gene ID" value="nOo.2.0.1.g10200"/>
</dbReference>
<dbReference type="OrthoDB" id="1727884at2759"/>
<dbReference type="FunFam" id="3.30.450.60:FF:000015">
    <property type="entry name" value="Signal recognition particle receptor subunit alpha"/>
    <property type="match status" value="1"/>
</dbReference>
<reference evidence="5" key="1">
    <citation type="submission" date="2016-06" db="UniProtKB">
        <authorList>
            <consortium name="WormBaseParasite"/>
        </authorList>
    </citation>
    <scope>IDENTIFICATION</scope>
</reference>
<protein>
    <submittedName>
        <fullName evidence="5">SRP-alpha_N domain-containing protein</fullName>
    </submittedName>
</protein>
<feature type="domain" description="Signal recognition particle receptor alpha subunit N-terminal" evidence="2">
    <location>
        <begin position="28"/>
        <end position="288"/>
    </location>
</feature>
<gene>
    <name evidence="3" type="ORF">NOO_LOCUS10200</name>
</gene>
<dbReference type="Pfam" id="PF04086">
    <property type="entry name" value="SRP-alpha_N"/>
    <property type="match status" value="1"/>
</dbReference>
<dbReference type="AlphaFoldDB" id="A0A182EPZ0"/>
<sequence>MIELFTIFGKGGIVLWCFQEGGQLFTDSINQLIREVLMQERGNTTVFKHNDLTIKYKLDNEFELVFTVVYQSAIQLAYTDQLLSDVHKKFRDMYKNILSDNKLLFSSTTRTYKQFNDIFQRMYREAQISSTKQPDKVMRKFEESEKSKKTIASIIERPSEKSAKLLKEKEEQQKRLKQKSQEKVVFVKTDEPKLTNGYDISEMKNEPLQSDVAPDSPKNDIEKVEMQRRRAEFFKKKGTKKSEPEKQNVVLIESKKGKQARVWGLSGNTKADIDSLDYSKGKSDSVEEMTE</sequence>
<dbReference type="Proteomes" id="UP000271087">
    <property type="component" value="Unassembled WGS sequence"/>
</dbReference>
<feature type="region of interest" description="Disordered" evidence="1">
    <location>
        <begin position="203"/>
        <end position="222"/>
    </location>
</feature>
<dbReference type="GO" id="GO:0005047">
    <property type="term" value="F:signal recognition particle binding"/>
    <property type="evidence" value="ECO:0007669"/>
    <property type="project" value="InterPro"/>
</dbReference>
<dbReference type="GO" id="GO:0006886">
    <property type="term" value="P:intracellular protein transport"/>
    <property type="evidence" value="ECO:0007669"/>
    <property type="project" value="InterPro"/>
</dbReference>
<proteinExistence type="predicted"/>
<evidence type="ECO:0000313" key="3">
    <source>
        <dbReference type="EMBL" id="VDM93927.1"/>
    </source>
</evidence>
<reference evidence="3 4" key="2">
    <citation type="submission" date="2018-08" db="EMBL/GenBank/DDBJ databases">
        <authorList>
            <person name="Laetsch R D."/>
            <person name="Stevens L."/>
            <person name="Kumar S."/>
            <person name="Blaxter L. M."/>
        </authorList>
    </citation>
    <scope>NUCLEOTIDE SEQUENCE [LARGE SCALE GENOMIC DNA]</scope>
</reference>
<dbReference type="SUPFAM" id="SSF64356">
    <property type="entry name" value="SNARE-like"/>
    <property type="match status" value="1"/>
</dbReference>
<evidence type="ECO:0000313" key="5">
    <source>
        <dbReference type="WBParaSite" id="nOo.2.0.1.t10200-RA"/>
    </source>
</evidence>
<dbReference type="InterPro" id="IPR011012">
    <property type="entry name" value="Longin-like_dom_sf"/>
</dbReference>
<dbReference type="EMBL" id="UYRW01005628">
    <property type="protein sequence ID" value="VDM93927.1"/>
    <property type="molecule type" value="Genomic_DNA"/>
</dbReference>
<dbReference type="CDD" id="cd14826">
    <property type="entry name" value="SR_alpha_SRX"/>
    <property type="match status" value="1"/>
</dbReference>
<dbReference type="GO" id="GO:0005525">
    <property type="term" value="F:GTP binding"/>
    <property type="evidence" value="ECO:0007669"/>
    <property type="project" value="InterPro"/>
</dbReference>